<keyword evidence="5" id="KW-1185">Reference proteome</keyword>
<sequence length="1302" mass="139446">MPRIGDNEQTVLKVTVDSLATSRRAWQALASSPSLLSLRPCVAGLAHLKHTLSRALSFSAPTTTRRTEEASTACQMVESQLCYRCKRPWPPNHYIGVNGRQICTCASCRRKPPAPTPTPSLSPPRSLTAGAAQLPTPLGGSPSSPRRQTLTSYQPSSSAFASAASVTALEQRLGNLERQLDSRFSELLDTLQAPHTSHLAQPVQQALQPQPQALPFAQPAAASANPSAGQPAFGESPPLSEPARASAFVVESGQLTLAEDSADARTDAFIKAIPSLAALTQVWLVYESSSSSKKRSHQGGSGSSTNGSIRLQPKLSATLPKPALSSPKLAPSLPRLAPHDGAPLPPRAPSPADSAPEHSSAPSPHVFPAIRATPSAPPQAGLFTPQAGSSAPQAGFPTAQAGSSPSLDTFAPAGIVDMSSDRASHLLLNLLTGPPPSPRPNTLCEQPMFDATDMPATVGTLQLRHWSQFLDLYPDRAFAAQLQGALQHGVKLGYDGPLRLSARQDVPNLPMSADDVQHLRCEIEARLAEGRLRRVDDPDGLQLVCSPVGMVPKPHSDKKHTIYHLSHPRRPGSRLPSVNDGISTSFVTIHYKGLDAVMDFIRNHPSASLWKADLEDAFRHVIVAESDARLMGIHFDGHHYQECALVFGGRSSPFLFNLFAEFLHWLASFALHASDATVSPAVPIQVLSLAAAALGFKISSKKTVWDTTRLEILGIELDSVTQTASITREHRQRIINMCSCIVDCGCASLLELQQVAGHLQFVTRVAPHGCAFLRRLYDAVKAHYKVPFGRRLSRATRAELVWWIETLHSWDGVSLLQPSPLIIEHIWTDALPCTISAHLGSMDQPIAAFSKELSRHHCKNIRFLEALAVLEALRRFSPLWSGHRKVMLHMDNENVEYGLKKGSIRDPATQALFREIFALCLRQHIDLVPVRVSSEANVLAGALSRRRFAFLQQHYPVAFALLPFSGARTVSSPQQLSPPPSASAAQQRTSGMGSPTTLGPARQQSTTTTSLAQPEPRPPSPFPPPPPLSLNGVLTTTRSADHTASSSTTSPRSSRGTSTSDLTCQHLTPSVLPASPEASSVSPASPTPPPSCQSRYRSSDSSSRPYASSAPLSTTVGCTAQPFASPLPASFVQASSPTLTVGSVAFASDSSFATIHLPSSKTDPFRAGATLTAPAVPLSTCAVLALAVVCQGRSSSAPLLVLEGGQPFSRSAFTSVLRRCLQHCGIQPSAYSSHSFRRGAATWAAANGADDETIRVLGRWRSDCFRRYIDKSAVKRAATARTALYANTSHTLDLSVAAWHDL</sequence>
<dbReference type="SUPFAM" id="SSF56672">
    <property type="entry name" value="DNA/RNA polymerases"/>
    <property type="match status" value="1"/>
</dbReference>
<dbReference type="Proteomes" id="UP000242770">
    <property type="component" value="Unassembled WGS sequence"/>
</dbReference>
<feature type="compositionally biased region" description="Low complexity" evidence="2">
    <location>
        <begin position="123"/>
        <end position="145"/>
    </location>
</feature>
<feature type="region of interest" description="Disordered" evidence="2">
    <location>
        <begin position="969"/>
        <end position="1111"/>
    </location>
</feature>
<dbReference type="PANTHER" id="PTHR33050">
    <property type="entry name" value="REVERSE TRANSCRIPTASE DOMAIN-CONTAINING PROTEIN"/>
    <property type="match status" value="1"/>
</dbReference>
<evidence type="ECO:0000313" key="5">
    <source>
        <dbReference type="Proteomes" id="UP000242770"/>
    </source>
</evidence>
<feature type="region of interest" description="Disordered" evidence="2">
    <location>
        <begin position="217"/>
        <end position="240"/>
    </location>
</feature>
<evidence type="ECO:0000256" key="1">
    <source>
        <dbReference type="ARBA" id="ARBA00023172"/>
    </source>
</evidence>
<dbReference type="EMBL" id="CCFA01003270">
    <property type="protein sequence ID" value="CDW98423.1"/>
    <property type="molecule type" value="Genomic_DNA"/>
</dbReference>
<evidence type="ECO:0000313" key="4">
    <source>
        <dbReference type="EMBL" id="CDW98423.1"/>
    </source>
</evidence>
<feature type="compositionally biased region" description="Low complexity" evidence="2">
    <location>
        <begin position="1069"/>
        <end position="1084"/>
    </location>
</feature>
<protein>
    <recommendedName>
        <fullName evidence="3">Tyr recombinase domain-containing protein</fullName>
    </recommendedName>
</protein>
<feature type="region of interest" description="Disordered" evidence="2">
    <location>
        <begin position="113"/>
        <end position="156"/>
    </location>
</feature>
<feature type="compositionally biased region" description="Low complexity" evidence="2">
    <location>
        <begin position="350"/>
        <end position="364"/>
    </location>
</feature>
<dbReference type="GO" id="GO:0003677">
    <property type="term" value="F:DNA binding"/>
    <property type="evidence" value="ECO:0007669"/>
    <property type="project" value="InterPro"/>
</dbReference>
<dbReference type="GO" id="GO:0015074">
    <property type="term" value="P:DNA integration"/>
    <property type="evidence" value="ECO:0007669"/>
    <property type="project" value="InterPro"/>
</dbReference>
<gene>
    <name evidence="4" type="primary">SSCI54650.1</name>
</gene>
<dbReference type="InterPro" id="IPR052055">
    <property type="entry name" value="Hepadnavirus_pol/RT"/>
</dbReference>
<dbReference type="Pfam" id="PF00589">
    <property type="entry name" value="Phage_integrase"/>
    <property type="match status" value="1"/>
</dbReference>
<feature type="region of interest" description="Disordered" evidence="2">
    <location>
        <begin position="289"/>
        <end position="405"/>
    </location>
</feature>
<accession>A0A0F7SCC1</accession>
<feature type="compositionally biased region" description="Low complexity" evidence="2">
    <location>
        <begin position="217"/>
        <end position="232"/>
    </location>
</feature>
<feature type="compositionally biased region" description="Low complexity" evidence="2">
    <location>
        <begin position="1092"/>
        <end position="1111"/>
    </location>
</feature>
<feature type="compositionally biased region" description="Pro residues" evidence="2">
    <location>
        <begin position="1015"/>
        <end position="1028"/>
    </location>
</feature>
<dbReference type="SUPFAM" id="SSF56349">
    <property type="entry name" value="DNA breaking-rejoining enzymes"/>
    <property type="match status" value="1"/>
</dbReference>
<proteinExistence type="predicted"/>
<feature type="compositionally biased region" description="Polar residues" evidence="2">
    <location>
        <begin position="988"/>
        <end position="1012"/>
    </location>
</feature>
<feature type="domain" description="Tyr recombinase" evidence="3">
    <location>
        <begin position="1175"/>
        <end position="1263"/>
    </location>
</feature>
<dbReference type="STRING" id="49012.A0A0F7SCC1"/>
<dbReference type="InterPro" id="IPR011010">
    <property type="entry name" value="DNA_brk_join_enz"/>
</dbReference>
<name>A0A0F7SCC1_9BASI</name>
<feature type="compositionally biased region" description="Low complexity" evidence="2">
    <location>
        <begin position="1035"/>
        <end position="1060"/>
    </location>
</feature>
<dbReference type="GO" id="GO:0006310">
    <property type="term" value="P:DNA recombination"/>
    <property type="evidence" value="ECO:0007669"/>
    <property type="project" value="UniProtKB-KW"/>
</dbReference>
<evidence type="ECO:0000256" key="2">
    <source>
        <dbReference type="SAM" id="MobiDB-lite"/>
    </source>
</evidence>
<dbReference type="InterPro" id="IPR043502">
    <property type="entry name" value="DNA/RNA_pol_sf"/>
</dbReference>
<feature type="compositionally biased region" description="Pro residues" evidence="2">
    <location>
        <begin position="113"/>
        <end position="122"/>
    </location>
</feature>
<reference evidence="5" key="1">
    <citation type="submission" date="2014-06" db="EMBL/GenBank/DDBJ databases">
        <authorList>
            <person name="Berkman P.J."/>
        </authorList>
    </citation>
    <scope>NUCLEOTIDE SEQUENCE [LARGE SCALE GENOMIC DNA]</scope>
</reference>
<dbReference type="PANTHER" id="PTHR33050:SF7">
    <property type="entry name" value="RIBONUCLEASE H"/>
    <property type="match status" value="1"/>
</dbReference>
<keyword evidence="1" id="KW-0233">DNA recombination</keyword>
<organism evidence="4 5">
    <name type="scientific">Sporisorium scitamineum</name>
    <dbReference type="NCBI Taxonomy" id="49012"/>
    <lineage>
        <taxon>Eukaryota</taxon>
        <taxon>Fungi</taxon>
        <taxon>Dikarya</taxon>
        <taxon>Basidiomycota</taxon>
        <taxon>Ustilaginomycotina</taxon>
        <taxon>Ustilaginomycetes</taxon>
        <taxon>Ustilaginales</taxon>
        <taxon>Ustilaginaceae</taxon>
        <taxon>Sporisorium</taxon>
    </lineage>
</organism>
<dbReference type="InterPro" id="IPR013762">
    <property type="entry name" value="Integrase-like_cat_sf"/>
</dbReference>
<feature type="compositionally biased region" description="Polar residues" evidence="2">
    <location>
        <begin position="146"/>
        <end position="155"/>
    </location>
</feature>
<dbReference type="Gene3D" id="1.10.443.10">
    <property type="entry name" value="Intergrase catalytic core"/>
    <property type="match status" value="1"/>
</dbReference>
<evidence type="ECO:0000259" key="3">
    <source>
        <dbReference type="Pfam" id="PF00589"/>
    </source>
</evidence>
<dbReference type="InterPro" id="IPR002104">
    <property type="entry name" value="Integrase_catalytic"/>
</dbReference>